<feature type="region of interest" description="Disordered" evidence="5">
    <location>
        <begin position="1"/>
        <end position="38"/>
    </location>
</feature>
<evidence type="ECO:0000256" key="1">
    <source>
        <dbReference type="ARBA" id="ARBA00022679"/>
    </source>
</evidence>
<dbReference type="SMART" id="SM00220">
    <property type="entry name" value="S_TKc"/>
    <property type="match status" value="1"/>
</dbReference>
<protein>
    <recommendedName>
        <fullName evidence="6">Protein kinase domain-containing protein</fullName>
    </recommendedName>
</protein>
<evidence type="ECO:0000256" key="4">
    <source>
        <dbReference type="ARBA" id="ARBA00022840"/>
    </source>
</evidence>
<keyword evidence="1" id="KW-0808">Transferase</keyword>
<dbReference type="Pfam" id="PF07714">
    <property type="entry name" value="PK_Tyr_Ser-Thr"/>
    <property type="match status" value="1"/>
</dbReference>
<comment type="caution">
    <text evidence="7">The sequence shown here is derived from an EMBL/GenBank/DDBJ whole genome shotgun (WGS) entry which is preliminary data.</text>
</comment>
<dbReference type="InterPro" id="IPR011009">
    <property type="entry name" value="Kinase-like_dom_sf"/>
</dbReference>
<sequence length="332" mass="36505">MGERNWSFWTPATGPAHPSPGPDQVASNRSGQQPQHYPSPYLPFAQYKNAVEMLDDIGTMGIPRLDPRWLQDAEEFNGGFGHVKKALWNDRIIAVKFLSNRHSHGTISSDGGSRKQPFSRELILWRNLSHPNILPLLGVVCLKNAYLGMASPYMANGSAPGFIAQNPKANVLQILCDVAEGLGYLATQDPPVAHGDLKGANVLIDSDGRACICDFGLSRFIEDCKPSDVSCSGTMRWMAPEQLLADPMIVSLSADIFSWGMLALELMTGSKPWADVENEAFVILKKGAEGDRREEGDEGEEEVDMVTKDTITIYPIAMKPTRTASMRKELKE</sequence>
<keyword evidence="3" id="KW-0418">Kinase</keyword>
<dbReference type="PROSITE" id="PS50011">
    <property type="entry name" value="PROTEIN_KINASE_DOM"/>
    <property type="match status" value="1"/>
</dbReference>
<dbReference type="AlphaFoldDB" id="A0A8H3BVA0"/>
<evidence type="ECO:0000256" key="3">
    <source>
        <dbReference type="ARBA" id="ARBA00022777"/>
    </source>
</evidence>
<dbReference type="SUPFAM" id="SSF56112">
    <property type="entry name" value="Protein kinase-like (PK-like)"/>
    <property type="match status" value="1"/>
</dbReference>
<dbReference type="Gene3D" id="1.10.510.10">
    <property type="entry name" value="Transferase(Phosphotransferase) domain 1"/>
    <property type="match status" value="1"/>
</dbReference>
<dbReference type="Proteomes" id="UP000663853">
    <property type="component" value="Unassembled WGS sequence"/>
</dbReference>
<evidence type="ECO:0000256" key="2">
    <source>
        <dbReference type="ARBA" id="ARBA00022741"/>
    </source>
</evidence>
<keyword evidence="4" id="KW-0067">ATP-binding</keyword>
<dbReference type="InterPro" id="IPR001245">
    <property type="entry name" value="Ser-Thr/Tyr_kinase_cat_dom"/>
</dbReference>
<evidence type="ECO:0000259" key="6">
    <source>
        <dbReference type="PROSITE" id="PS50011"/>
    </source>
</evidence>
<dbReference type="PROSITE" id="PS00108">
    <property type="entry name" value="PROTEIN_KINASE_ST"/>
    <property type="match status" value="1"/>
</dbReference>
<dbReference type="PANTHER" id="PTHR44329">
    <property type="entry name" value="SERINE/THREONINE-PROTEIN KINASE TNNI3K-RELATED"/>
    <property type="match status" value="1"/>
</dbReference>
<evidence type="ECO:0000313" key="8">
    <source>
        <dbReference type="Proteomes" id="UP000663853"/>
    </source>
</evidence>
<feature type="domain" description="Protein kinase" evidence="6">
    <location>
        <begin position="69"/>
        <end position="332"/>
    </location>
</feature>
<keyword evidence="2" id="KW-0547">Nucleotide-binding</keyword>
<evidence type="ECO:0000256" key="5">
    <source>
        <dbReference type="SAM" id="MobiDB-lite"/>
    </source>
</evidence>
<dbReference type="InterPro" id="IPR000719">
    <property type="entry name" value="Prot_kinase_dom"/>
</dbReference>
<feature type="compositionally biased region" description="Polar residues" evidence="5">
    <location>
        <begin position="25"/>
        <end position="36"/>
    </location>
</feature>
<dbReference type="PANTHER" id="PTHR44329:SF288">
    <property type="entry name" value="MITOGEN-ACTIVATED PROTEIN KINASE KINASE KINASE 20"/>
    <property type="match status" value="1"/>
</dbReference>
<dbReference type="EMBL" id="CAJMXA010001578">
    <property type="protein sequence ID" value="CAE6465043.1"/>
    <property type="molecule type" value="Genomic_DNA"/>
</dbReference>
<dbReference type="GO" id="GO:0005524">
    <property type="term" value="F:ATP binding"/>
    <property type="evidence" value="ECO:0007669"/>
    <property type="project" value="UniProtKB-KW"/>
</dbReference>
<dbReference type="InterPro" id="IPR008271">
    <property type="entry name" value="Ser/Thr_kinase_AS"/>
</dbReference>
<gene>
    <name evidence="7" type="ORF">RDB_LOCUS67189</name>
</gene>
<evidence type="ECO:0000313" key="7">
    <source>
        <dbReference type="EMBL" id="CAE6465043.1"/>
    </source>
</evidence>
<reference evidence="7" key="1">
    <citation type="submission" date="2021-01" db="EMBL/GenBank/DDBJ databases">
        <authorList>
            <person name="Kaushik A."/>
        </authorList>
    </citation>
    <scope>NUCLEOTIDE SEQUENCE</scope>
    <source>
        <strain evidence="7">AG6-10EEA</strain>
    </source>
</reference>
<dbReference type="InterPro" id="IPR051681">
    <property type="entry name" value="Ser/Thr_Kinases-Pseudokinases"/>
</dbReference>
<name>A0A8H3BVA0_9AGAM</name>
<proteinExistence type="predicted"/>
<accession>A0A8H3BVA0</accession>
<dbReference type="GO" id="GO:0004674">
    <property type="term" value="F:protein serine/threonine kinase activity"/>
    <property type="evidence" value="ECO:0007669"/>
    <property type="project" value="TreeGrafter"/>
</dbReference>
<organism evidence="7 8">
    <name type="scientific">Rhizoctonia solani</name>
    <dbReference type="NCBI Taxonomy" id="456999"/>
    <lineage>
        <taxon>Eukaryota</taxon>
        <taxon>Fungi</taxon>
        <taxon>Dikarya</taxon>
        <taxon>Basidiomycota</taxon>
        <taxon>Agaricomycotina</taxon>
        <taxon>Agaricomycetes</taxon>
        <taxon>Cantharellales</taxon>
        <taxon>Ceratobasidiaceae</taxon>
        <taxon>Rhizoctonia</taxon>
    </lineage>
</organism>